<dbReference type="GO" id="GO:0008115">
    <property type="term" value="F:sarcosine oxidase activity"/>
    <property type="evidence" value="ECO:0007669"/>
    <property type="project" value="TreeGrafter"/>
</dbReference>
<dbReference type="HOGENOM" id="CLU_007884_2_5_1"/>
<dbReference type="Gene3D" id="3.30.9.10">
    <property type="entry name" value="D-Amino Acid Oxidase, subunit A, domain 2"/>
    <property type="match status" value="1"/>
</dbReference>
<evidence type="ECO:0000259" key="6">
    <source>
        <dbReference type="Pfam" id="PF01266"/>
    </source>
</evidence>
<proteinExistence type="inferred from homology"/>
<dbReference type="SUPFAM" id="SSF51905">
    <property type="entry name" value="FAD/NAD(P)-binding domain"/>
    <property type="match status" value="1"/>
</dbReference>
<sequence>MAVEVYDVVVVGGGAVGLAAAYEVAKTKSSVLVLEQNNFFNQAGSSGDLARMYTENFMADLAKEALDLWDDLEKDASISLRWMSGLLNFGDKHMGSDTPEGTLLGPIPNLERLNMPYKELTAQEIEAKYPFKNLPSDWMGLYAPDNGVINVQLLLRTLLSLAKDYGAEAKQHTQVDGIVPSASDSNIWEVHTTRHGNPDESVTFKAKKIVIASGAYVNHVLQPSFNISLDLDIWEMVACYFNVNAGPQGTIFPSMWFQFAPDKDNRSQLFYGFPTLPWGPPNVARIAVDAATRRIKDPIERQTNVVNPDDIKDTQEFVKNHVVGVDSTVPASTLTCLQTNVFDNMFVLDYIPKEYLGSGPEKSVVVFTAGWAMKFVPLLGKALAEMALDGASEYAREEFSITRRDKDGKGIIVAGEQHDLAGRLSAFTFEGQASGSSVNGVRNPGL</sequence>
<dbReference type="InParanoid" id="Q2GQ32"/>
<dbReference type="RefSeq" id="XP_001227849.1">
    <property type="nucleotide sequence ID" value="XM_001227848.1"/>
</dbReference>
<dbReference type="Gene3D" id="3.50.50.60">
    <property type="entry name" value="FAD/NAD(P)-binding domain"/>
    <property type="match status" value="1"/>
</dbReference>
<dbReference type="eggNOG" id="KOG2820">
    <property type="taxonomic scope" value="Eukaryota"/>
</dbReference>
<dbReference type="OMA" id="FPSMWFQ"/>
<accession>Q2GQ32</accession>
<comment type="similarity">
    <text evidence="2">Belongs to the MSOX/MTOX family.</text>
</comment>
<dbReference type="GeneID" id="4396473"/>
<dbReference type="VEuPathDB" id="FungiDB:CHGG_09922"/>
<dbReference type="InterPro" id="IPR045170">
    <property type="entry name" value="MTOX"/>
</dbReference>
<gene>
    <name evidence="7" type="ORF">CHGG_09922</name>
</gene>
<name>Q2GQ32_CHAGB</name>
<keyword evidence="3" id="KW-0285">Flavoprotein</keyword>
<evidence type="ECO:0000256" key="3">
    <source>
        <dbReference type="ARBA" id="ARBA00022630"/>
    </source>
</evidence>
<organism evidence="7 8">
    <name type="scientific">Chaetomium globosum (strain ATCC 6205 / CBS 148.51 / DSM 1962 / NBRC 6347 / NRRL 1970)</name>
    <name type="common">Soil fungus</name>
    <dbReference type="NCBI Taxonomy" id="306901"/>
    <lineage>
        <taxon>Eukaryota</taxon>
        <taxon>Fungi</taxon>
        <taxon>Dikarya</taxon>
        <taxon>Ascomycota</taxon>
        <taxon>Pezizomycotina</taxon>
        <taxon>Sordariomycetes</taxon>
        <taxon>Sordariomycetidae</taxon>
        <taxon>Sordariales</taxon>
        <taxon>Chaetomiaceae</taxon>
        <taxon>Chaetomium</taxon>
    </lineage>
</organism>
<protein>
    <recommendedName>
        <fullName evidence="6">FAD dependent oxidoreductase domain-containing protein</fullName>
    </recommendedName>
</protein>
<dbReference type="Pfam" id="PF01266">
    <property type="entry name" value="DAO"/>
    <property type="match status" value="1"/>
</dbReference>
<dbReference type="InterPro" id="IPR036188">
    <property type="entry name" value="FAD/NAD-bd_sf"/>
</dbReference>
<feature type="domain" description="FAD dependent oxidoreductase" evidence="6">
    <location>
        <begin position="7"/>
        <end position="386"/>
    </location>
</feature>
<dbReference type="PANTHER" id="PTHR10961">
    <property type="entry name" value="PEROXISOMAL SARCOSINE OXIDASE"/>
    <property type="match status" value="1"/>
</dbReference>
<dbReference type="PANTHER" id="PTHR10961:SF7">
    <property type="entry name" value="FAD DEPENDENT OXIDOREDUCTASE DOMAIN-CONTAINING PROTEIN"/>
    <property type="match status" value="1"/>
</dbReference>
<dbReference type="InterPro" id="IPR006076">
    <property type="entry name" value="FAD-dep_OxRdtase"/>
</dbReference>
<keyword evidence="5" id="KW-0560">Oxidoreductase</keyword>
<dbReference type="GO" id="GO:0050660">
    <property type="term" value="F:flavin adenine dinucleotide binding"/>
    <property type="evidence" value="ECO:0007669"/>
    <property type="project" value="InterPro"/>
</dbReference>
<dbReference type="STRING" id="306901.Q2GQ32"/>
<dbReference type="Proteomes" id="UP000001056">
    <property type="component" value="Unassembled WGS sequence"/>
</dbReference>
<evidence type="ECO:0000313" key="7">
    <source>
        <dbReference type="EMBL" id="EAQ83518.1"/>
    </source>
</evidence>
<comment type="cofactor">
    <cofactor evidence="1">
        <name>FAD</name>
        <dbReference type="ChEBI" id="CHEBI:57692"/>
    </cofactor>
</comment>
<evidence type="ECO:0000256" key="4">
    <source>
        <dbReference type="ARBA" id="ARBA00022827"/>
    </source>
</evidence>
<keyword evidence="8" id="KW-1185">Reference proteome</keyword>
<evidence type="ECO:0000256" key="2">
    <source>
        <dbReference type="ARBA" id="ARBA00010989"/>
    </source>
</evidence>
<dbReference type="AlphaFoldDB" id="Q2GQ32"/>
<evidence type="ECO:0000256" key="1">
    <source>
        <dbReference type="ARBA" id="ARBA00001974"/>
    </source>
</evidence>
<reference evidence="8" key="1">
    <citation type="journal article" date="2015" name="Genome Announc.">
        <title>Draft genome sequence of the cellulolytic fungus Chaetomium globosum.</title>
        <authorList>
            <person name="Cuomo C.A."/>
            <person name="Untereiner W.A."/>
            <person name="Ma L.-J."/>
            <person name="Grabherr M."/>
            <person name="Birren B.W."/>
        </authorList>
    </citation>
    <scope>NUCLEOTIDE SEQUENCE [LARGE SCALE GENOMIC DNA]</scope>
    <source>
        <strain evidence="8">ATCC 6205 / CBS 148.51 / DSM 1962 / NBRC 6347 / NRRL 1970</strain>
    </source>
</reference>
<keyword evidence="4" id="KW-0274">FAD</keyword>
<evidence type="ECO:0000256" key="5">
    <source>
        <dbReference type="ARBA" id="ARBA00023002"/>
    </source>
</evidence>
<dbReference type="OrthoDB" id="424974at2759"/>
<dbReference type="EMBL" id="CH408035">
    <property type="protein sequence ID" value="EAQ83518.1"/>
    <property type="molecule type" value="Genomic_DNA"/>
</dbReference>
<evidence type="ECO:0000313" key="8">
    <source>
        <dbReference type="Proteomes" id="UP000001056"/>
    </source>
</evidence>